<dbReference type="STRING" id="589385.SAMN05421504_103234"/>
<dbReference type="InterPro" id="IPR037401">
    <property type="entry name" value="SnoaL-like"/>
</dbReference>
<proteinExistence type="predicted"/>
<organism evidence="2 3">
    <name type="scientific">Amycolatopsis xylanica</name>
    <dbReference type="NCBI Taxonomy" id="589385"/>
    <lineage>
        <taxon>Bacteria</taxon>
        <taxon>Bacillati</taxon>
        <taxon>Actinomycetota</taxon>
        <taxon>Actinomycetes</taxon>
        <taxon>Pseudonocardiales</taxon>
        <taxon>Pseudonocardiaceae</taxon>
        <taxon>Amycolatopsis</taxon>
    </lineage>
</organism>
<dbReference type="RefSeq" id="WP_091289339.1">
    <property type="nucleotide sequence ID" value="NZ_FNON01000003.1"/>
</dbReference>
<evidence type="ECO:0000313" key="3">
    <source>
        <dbReference type="Proteomes" id="UP000199515"/>
    </source>
</evidence>
<dbReference type="CDD" id="cd00531">
    <property type="entry name" value="NTF2_like"/>
    <property type="match status" value="1"/>
</dbReference>
<feature type="domain" description="SnoaL-like" evidence="1">
    <location>
        <begin position="5"/>
        <end position="129"/>
    </location>
</feature>
<dbReference type="SUPFAM" id="SSF54427">
    <property type="entry name" value="NTF2-like"/>
    <property type="match status" value="1"/>
</dbReference>
<keyword evidence="3" id="KW-1185">Reference proteome</keyword>
<dbReference type="AlphaFoldDB" id="A0A1H3D3Z0"/>
<dbReference type="InterPro" id="IPR032710">
    <property type="entry name" value="NTF2-like_dom_sf"/>
</dbReference>
<reference evidence="2 3" key="1">
    <citation type="submission" date="2016-10" db="EMBL/GenBank/DDBJ databases">
        <authorList>
            <person name="de Groot N.N."/>
        </authorList>
    </citation>
    <scope>NUCLEOTIDE SEQUENCE [LARGE SCALE GENOMIC DNA]</scope>
    <source>
        <strain evidence="2 3">CPCC 202699</strain>
    </source>
</reference>
<name>A0A1H3D3Z0_9PSEU</name>
<dbReference type="Proteomes" id="UP000199515">
    <property type="component" value="Unassembled WGS sequence"/>
</dbReference>
<evidence type="ECO:0000313" key="2">
    <source>
        <dbReference type="EMBL" id="SDX60484.1"/>
    </source>
</evidence>
<dbReference type="Pfam" id="PF13577">
    <property type="entry name" value="SnoaL_4"/>
    <property type="match status" value="1"/>
</dbReference>
<accession>A0A1H3D3Z0</accession>
<sequence length="147" mass="16102">MSLTADDRLLIHEVIALHGHLCDASAYERFDEVFTPDLEVDVSDLGLRPVPAGDPSRSRLDAYIAVARNRGPGSTLAMLVTNIIVREDGDGARAWSKGLTVNQDGAVAGFTYEDQLVRTGQGWRIRRRKVSPRREPGRGLEPLVLPG</sequence>
<dbReference type="EMBL" id="FNON01000003">
    <property type="protein sequence ID" value="SDX60484.1"/>
    <property type="molecule type" value="Genomic_DNA"/>
</dbReference>
<protein>
    <submittedName>
        <fullName evidence="2">SnoaL-like domain-containing protein</fullName>
    </submittedName>
</protein>
<dbReference type="OrthoDB" id="9130903at2"/>
<dbReference type="Gene3D" id="3.10.450.50">
    <property type="match status" value="1"/>
</dbReference>
<gene>
    <name evidence="2" type="ORF">SAMN05421504_103234</name>
</gene>
<evidence type="ECO:0000259" key="1">
    <source>
        <dbReference type="Pfam" id="PF13577"/>
    </source>
</evidence>